<protein>
    <submittedName>
        <fullName evidence="2">Uncharacterized protein</fullName>
    </submittedName>
</protein>
<evidence type="ECO:0000313" key="3">
    <source>
        <dbReference type="Proteomes" id="UP001630127"/>
    </source>
</evidence>
<organism evidence="2 3">
    <name type="scientific">Cinchona calisaya</name>
    <dbReference type="NCBI Taxonomy" id="153742"/>
    <lineage>
        <taxon>Eukaryota</taxon>
        <taxon>Viridiplantae</taxon>
        <taxon>Streptophyta</taxon>
        <taxon>Embryophyta</taxon>
        <taxon>Tracheophyta</taxon>
        <taxon>Spermatophyta</taxon>
        <taxon>Magnoliopsida</taxon>
        <taxon>eudicotyledons</taxon>
        <taxon>Gunneridae</taxon>
        <taxon>Pentapetalae</taxon>
        <taxon>asterids</taxon>
        <taxon>lamiids</taxon>
        <taxon>Gentianales</taxon>
        <taxon>Rubiaceae</taxon>
        <taxon>Cinchonoideae</taxon>
        <taxon>Cinchoneae</taxon>
        <taxon>Cinchona</taxon>
    </lineage>
</organism>
<comment type="caution">
    <text evidence="2">The sequence shown here is derived from an EMBL/GenBank/DDBJ whole genome shotgun (WGS) entry which is preliminary data.</text>
</comment>
<evidence type="ECO:0000313" key="2">
    <source>
        <dbReference type="EMBL" id="KAL3535066.1"/>
    </source>
</evidence>
<dbReference type="Proteomes" id="UP001630127">
    <property type="component" value="Unassembled WGS sequence"/>
</dbReference>
<evidence type="ECO:0000256" key="1">
    <source>
        <dbReference type="SAM" id="Phobius"/>
    </source>
</evidence>
<dbReference type="AlphaFoldDB" id="A0ABD3AV53"/>
<proteinExistence type="predicted"/>
<keyword evidence="1" id="KW-1133">Transmembrane helix</keyword>
<reference evidence="2 3" key="1">
    <citation type="submission" date="2024-11" db="EMBL/GenBank/DDBJ databases">
        <title>A near-complete genome assembly of Cinchona calisaya.</title>
        <authorList>
            <person name="Lian D.C."/>
            <person name="Zhao X.W."/>
            <person name="Wei L."/>
        </authorList>
    </citation>
    <scope>NUCLEOTIDE SEQUENCE [LARGE SCALE GENOMIC DNA]</scope>
    <source>
        <tissue evidence="2">Nenye</tissue>
    </source>
</reference>
<keyword evidence="1" id="KW-0472">Membrane</keyword>
<accession>A0ABD3AV53</accession>
<dbReference type="EMBL" id="JBJUIK010000002">
    <property type="protein sequence ID" value="KAL3535066.1"/>
    <property type="molecule type" value="Genomic_DNA"/>
</dbReference>
<gene>
    <name evidence="2" type="ORF">ACH5RR_003527</name>
</gene>
<keyword evidence="3" id="KW-1185">Reference proteome</keyword>
<keyword evidence="1" id="KW-0812">Transmembrane</keyword>
<name>A0ABD3AV53_9GENT</name>
<sequence length="128" mass="14118">MVSESNRLAESPSRPSLETLMFAAMVLQTVSCSHCGVTTSMPDNKESPLPPSPTPYMTIFKQTWVGMVAVAVLLLPSSLALGYCRAGIVVVDIGWAKREYPRGLENDRGLGAEYSFTDEGRRMRMVFR</sequence>
<feature type="transmembrane region" description="Helical" evidence="1">
    <location>
        <begin position="56"/>
        <end position="75"/>
    </location>
</feature>